<dbReference type="STRING" id="663278.Ethha_0110"/>
<dbReference type="GO" id="GO:0008233">
    <property type="term" value="F:peptidase activity"/>
    <property type="evidence" value="ECO:0007669"/>
    <property type="project" value="UniProtKB-KW"/>
</dbReference>
<reference evidence="1 2" key="1">
    <citation type="submission" date="2010-12" db="EMBL/GenBank/DDBJ databases">
        <title>Complete sequence of Ethanoligenens harbinense YUAN-3.</title>
        <authorList>
            <person name="Lucas S."/>
            <person name="Copeland A."/>
            <person name="Lapidus A."/>
            <person name="Cheng J.-F."/>
            <person name="Bruce D."/>
            <person name="Goodwin L."/>
            <person name="Pitluck S."/>
            <person name="Chertkov O."/>
            <person name="Misra M."/>
            <person name="Detter J.C."/>
            <person name="Han C."/>
            <person name="Tapia R."/>
            <person name="Land M."/>
            <person name="Hauser L."/>
            <person name="Jeffries C."/>
            <person name="Kyrpides N."/>
            <person name="Ivanova N."/>
            <person name="Mikhailova N."/>
            <person name="Wang A."/>
            <person name="Mouttaki H."/>
            <person name="He Z."/>
            <person name="Zhou J."/>
            <person name="Hemme C.L."/>
            <person name="Woyke T."/>
        </authorList>
    </citation>
    <scope>NUCLEOTIDE SEQUENCE [LARGE SCALE GENOMIC DNA]</scope>
    <source>
        <strain evidence="2">DSM 18485 / JCM 12961 / CGMCC 1.5033 / YUAN-3</strain>
    </source>
</reference>
<proteinExistence type="predicted"/>
<gene>
    <name evidence="1" type="ordered locus">Ethha_0110</name>
</gene>
<sequence length="260" mass="28679">MRHKYLLRPDAPDARDYRFSALAPVPVLHDTDYTAKFPPVWDQGQLSSCQSHAIDAIDAYVKGYAFTPSHLFEYYNVRALMGTVSEDSGGDLRTTCQALSNNGVCDAAVWPYNISRFADKPPQVAYDNANLDNDKIYTYYRVSGIDQIRQALSAGHTPLIGIRIYENFESQTTLQSGIIPAPGGALLGGHALVIVAHHDEPSTGCKAKDFMGHVVLRHSAGFFKIRNSWGTGIGLNGSGYFTATYEVLEKLLMDTWVIVQ</sequence>
<dbReference type="SUPFAM" id="SSF54001">
    <property type="entry name" value="Cysteine proteinases"/>
    <property type="match status" value="1"/>
</dbReference>
<dbReference type="Proteomes" id="UP000001551">
    <property type="component" value="Chromosome"/>
</dbReference>
<dbReference type="AlphaFoldDB" id="E6U621"/>
<dbReference type="GO" id="GO:0006508">
    <property type="term" value="P:proteolysis"/>
    <property type="evidence" value="ECO:0007669"/>
    <property type="project" value="UniProtKB-KW"/>
</dbReference>
<dbReference type="eggNOG" id="COG4870">
    <property type="taxonomic scope" value="Bacteria"/>
</dbReference>
<dbReference type="CDD" id="cd02619">
    <property type="entry name" value="Peptidase_C1"/>
    <property type="match status" value="1"/>
</dbReference>
<dbReference type="InterPro" id="IPR038765">
    <property type="entry name" value="Papain-like_cys_pep_sf"/>
</dbReference>
<organism evidence="1 2">
    <name type="scientific">Ethanoligenens harbinense (strain DSM 18485 / JCM 12961 / CGMCC 1.5033 / YUAN-3)</name>
    <dbReference type="NCBI Taxonomy" id="663278"/>
    <lineage>
        <taxon>Bacteria</taxon>
        <taxon>Bacillati</taxon>
        <taxon>Bacillota</taxon>
        <taxon>Clostridia</taxon>
        <taxon>Eubacteriales</taxon>
        <taxon>Oscillospiraceae</taxon>
        <taxon>Ethanoligenens</taxon>
    </lineage>
</organism>
<dbReference type="KEGG" id="eha:Ethha_0110"/>
<keyword evidence="1" id="KW-0378">Hydrolase</keyword>
<accession>E6U621</accession>
<keyword evidence="1" id="KW-0645">Protease</keyword>
<evidence type="ECO:0000313" key="2">
    <source>
        <dbReference type="Proteomes" id="UP000001551"/>
    </source>
</evidence>
<evidence type="ECO:0000313" key="1">
    <source>
        <dbReference type="EMBL" id="ADU25700.1"/>
    </source>
</evidence>
<protein>
    <submittedName>
        <fullName evidence="1">Papain cysteine protease family protein</fullName>
    </submittedName>
</protein>
<name>E6U621_ETHHY</name>
<dbReference type="RefSeq" id="WP_013484081.1">
    <property type="nucleotide sequence ID" value="NC_014828.1"/>
</dbReference>
<dbReference type="SMR" id="E6U621"/>
<keyword evidence="2" id="KW-1185">Reference proteome</keyword>
<dbReference type="EMBL" id="CP002400">
    <property type="protein sequence ID" value="ADU25700.1"/>
    <property type="molecule type" value="Genomic_DNA"/>
</dbReference>
<dbReference type="HOGENOM" id="CLU_056603_3_0_9"/>
<dbReference type="Gene3D" id="3.90.70.10">
    <property type="entry name" value="Cysteine proteinases"/>
    <property type="match status" value="1"/>
</dbReference>